<evidence type="ECO:0000256" key="1">
    <source>
        <dbReference type="ARBA" id="ARBA00022723"/>
    </source>
</evidence>
<dbReference type="GO" id="GO:0008270">
    <property type="term" value="F:zinc ion binding"/>
    <property type="evidence" value="ECO:0007669"/>
    <property type="project" value="InterPro"/>
</dbReference>
<dbReference type="CDD" id="cd12148">
    <property type="entry name" value="fungal_TF_MHR"/>
    <property type="match status" value="1"/>
</dbReference>
<protein>
    <recommendedName>
        <fullName evidence="4">Zn(2)-C6 fungal-type domain-containing protein</fullName>
    </recommendedName>
</protein>
<dbReference type="GO" id="GO:0000981">
    <property type="term" value="F:DNA-binding transcription factor activity, RNA polymerase II-specific"/>
    <property type="evidence" value="ECO:0007669"/>
    <property type="project" value="InterPro"/>
</dbReference>
<gene>
    <name evidence="5" type="ORF">M409DRAFT_24115</name>
</gene>
<feature type="region of interest" description="Disordered" evidence="3">
    <location>
        <begin position="1"/>
        <end position="38"/>
    </location>
</feature>
<dbReference type="CDD" id="cd00067">
    <property type="entry name" value="GAL4"/>
    <property type="match status" value="1"/>
</dbReference>
<organism evidence="5 6">
    <name type="scientific">Zasmidium cellare ATCC 36951</name>
    <dbReference type="NCBI Taxonomy" id="1080233"/>
    <lineage>
        <taxon>Eukaryota</taxon>
        <taxon>Fungi</taxon>
        <taxon>Dikarya</taxon>
        <taxon>Ascomycota</taxon>
        <taxon>Pezizomycotina</taxon>
        <taxon>Dothideomycetes</taxon>
        <taxon>Dothideomycetidae</taxon>
        <taxon>Mycosphaerellales</taxon>
        <taxon>Mycosphaerellaceae</taxon>
        <taxon>Zasmidium</taxon>
    </lineage>
</organism>
<dbReference type="PROSITE" id="PS00463">
    <property type="entry name" value="ZN2_CY6_FUNGAL_1"/>
    <property type="match status" value="1"/>
</dbReference>
<dbReference type="SMART" id="SM00066">
    <property type="entry name" value="GAL4"/>
    <property type="match status" value="1"/>
</dbReference>
<dbReference type="InterPro" id="IPR007219">
    <property type="entry name" value="XnlR_reg_dom"/>
</dbReference>
<sequence>MLQDIHDGPSERDTDTTSRKRPSQTGEPAAKKADRAKRVRVSRACDQCRAGREKCDGAQPTCQTCEIQNRSCTYHEQPKKRGIQPNYIRTLELTLAWLLQTYPGCEVKLSQLLPNPNEEVHQLIAFKEANASDALHAVWRNGIVCRQIDQLLSGATIEIPQQTDDDSGAAQLNDSAYGGNGTDFGEVNVPYHSPPQSAPSDGHAALLDVQGSGLPFSPPQGSFSQPQSSVARLQLPTKAWSMLEDYFTFTQTWLPITEKHDILKLMYSYPAPGLPRNEAVSSDHAELWSIMTWAAARMEGEARMEASRCRDIARSLIPKEANITLGHVKTLLILGLVDLLNATLLPAWLTIGSAVRLMAHLTSQENTGSSLIGDRVKHTYLAAFVLESTIASQTGALAHLKPEDITSVGPVEEDGLDEWSPWQDPANESGSQKSPARSISTFNELVRMALRRPPSLTATPQSPHPPQELSVVFDLLRNGSANNSRQHPSALLANRRQSDQNTDLNNLPTVGATSITHARTHSSPMDFWNVQPSGSQGLQGMSLETQYPFMSIPNETTESLPGSTPAQMTVSTATPSLWLGESSHARMPEPHQHSQAGPTSQAGAGGDIFEELAMLDRTDSTQKPNFMENLGFGPDLDLAEFFGADYQPSDPLLAYMQPNEFADFSQAYEAEKDAG</sequence>
<evidence type="ECO:0000313" key="6">
    <source>
        <dbReference type="Proteomes" id="UP000799537"/>
    </source>
</evidence>
<reference evidence="5" key="1">
    <citation type="journal article" date="2020" name="Stud. Mycol.">
        <title>101 Dothideomycetes genomes: a test case for predicting lifestyles and emergence of pathogens.</title>
        <authorList>
            <person name="Haridas S."/>
            <person name="Albert R."/>
            <person name="Binder M."/>
            <person name="Bloem J."/>
            <person name="Labutti K."/>
            <person name="Salamov A."/>
            <person name="Andreopoulos B."/>
            <person name="Baker S."/>
            <person name="Barry K."/>
            <person name="Bills G."/>
            <person name="Bluhm B."/>
            <person name="Cannon C."/>
            <person name="Castanera R."/>
            <person name="Culley D."/>
            <person name="Daum C."/>
            <person name="Ezra D."/>
            <person name="Gonzalez J."/>
            <person name="Henrissat B."/>
            <person name="Kuo A."/>
            <person name="Liang C."/>
            <person name="Lipzen A."/>
            <person name="Lutzoni F."/>
            <person name="Magnuson J."/>
            <person name="Mondo S."/>
            <person name="Nolan M."/>
            <person name="Ohm R."/>
            <person name="Pangilinan J."/>
            <person name="Park H.-J."/>
            <person name="Ramirez L."/>
            <person name="Alfaro M."/>
            <person name="Sun H."/>
            <person name="Tritt A."/>
            <person name="Yoshinaga Y."/>
            <person name="Zwiers L.-H."/>
            <person name="Turgeon B."/>
            <person name="Goodwin S."/>
            <person name="Spatafora J."/>
            <person name="Crous P."/>
            <person name="Grigoriev I."/>
        </authorList>
    </citation>
    <scope>NUCLEOTIDE SEQUENCE</scope>
    <source>
        <strain evidence="5">ATCC 36951</strain>
    </source>
</reference>
<keyword evidence="6" id="KW-1185">Reference proteome</keyword>
<dbReference type="PANTHER" id="PTHR47655:SF2">
    <property type="entry name" value="QUINIC ACID UTILIZATION ACTIVATOR"/>
    <property type="match status" value="1"/>
</dbReference>
<proteinExistence type="predicted"/>
<feature type="compositionally biased region" description="Basic and acidic residues" evidence="3">
    <location>
        <begin position="583"/>
        <end position="592"/>
    </location>
</feature>
<feature type="domain" description="Zn(2)-C6 fungal-type" evidence="4">
    <location>
        <begin position="44"/>
        <end position="74"/>
    </location>
</feature>
<dbReference type="OrthoDB" id="3364175at2759"/>
<dbReference type="InterPro" id="IPR052783">
    <property type="entry name" value="Metabolic/Drug-Res_Regulator"/>
</dbReference>
<dbReference type="GO" id="GO:0006351">
    <property type="term" value="P:DNA-templated transcription"/>
    <property type="evidence" value="ECO:0007669"/>
    <property type="project" value="InterPro"/>
</dbReference>
<dbReference type="GO" id="GO:0003677">
    <property type="term" value="F:DNA binding"/>
    <property type="evidence" value="ECO:0007669"/>
    <property type="project" value="InterPro"/>
</dbReference>
<dbReference type="AlphaFoldDB" id="A0A6A6CI14"/>
<dbReference type="Pfam" id="PF04082">
    <property type="entry name" value="Fungal_trans"/>
    <property type="match status" value="1"/>
</dbReference>
<dbReference type="PROSITE" id="PS50048">
    <property type="entry name" value="ZN2_CY6_FUNGAL_2"/>
    <property type="match status" value="1"/>
</dbReference>
<dbReference type="Gene3D" id="4.10.240.10">
    <property type="entry name" value="Zn(2)-C6 fungal-type DNA-binding domain"/>
    <property type="match status" value="1"/>
</dbReference>
<feature type="region of interest" description="Disordered" evidence="3">
    <location>
        <begin position="583"/>
        <end position="604"/>
    </location>
</feature>
<evidence type="ECO:0000259" key="4">
    <source>
        <dbReference type="PROSITE" id="PS50048"/>
    </source>
</evidence>
<dbReference type="GeneID" id="54560363"/>
<feature type="compositionally biased region" description="Polar residues" evidence="3">
    <location>
        <begin position="593"/>
        <end position="602"/>
    </location>
</feature>
<dbReference type="PANTHER" id="PTHR47655">
    <property type="entry name" value="QUINIC ACID UTILIZATION ACTIVATOR"/>
    <property type="match status" value="1"/>
</dbReference>
<feature type="region of interest" description="Disordered" evidence="3">
    <location>
        <begin position="408"/>
        <end position="438"/>
    </location>
</feature>
<dbReference type="EMBL" id="ML993599">
    <property type="protein sequence ID" value="KAF2165828.1"/>
    <property type="molecule type" value="Genomic_DNA"/>
</dbReference>
<dbReference type="RefSeq" id="XP_033666717.1">
    <property type="nucleotide sequence ID" value="XM_033807091.1"/>
</dbReference>
<evidence type="ECO:0000313" key="5">
    <source>
        <dbReference type="EMBL" id="KAF2165828.1"/>
    </source>
</evidence>
<name>A0A6A6CI14_ZASCE</name>
<feature type="compositionally biased region" description="Basic and acidic residues" evidence="3">
    <location>
        <begin position="1"/>
        <end position="18"/>
    </location>
</feature>
<dbReference type="Pfam" id="PF00172">
    <property type="entry name" value="Zn_clus"/>
    <property type="match status" value="1"/>
</dbReference>
<dbReference type="GO" id="GO:0045944">
    <property type="term" value="P:positive regulation of transcription by RNA polymerase II"/>
    <property type="evidence" value="ECO:0007669"/>
    <property type="project" value="TreeGrafter"/>
</dbReference>
<keyword evidence="2" id="KW-0539">Nucleus</keyword>
<dbReference type="InterPro" id="IPR036864">
    <property type="entry name" value="Zn2-C6_fun-type_DNA-bd_sf"/>
</dbReference>
<dbReference type="Proteomes" id="UP000799537">
    <property type="component" value="Unassembled WGS sequence"/>
</dbReference>
<evidence type="ECO:0000256" key="2">
    <source>
        <dbReference type="ARBA" id="ARBA00023242"/>
    </source>
</evidence>
<evidence type="ECO:0000256" key="3">
    <source>
        <dbReference type="SAM" id="MobiDB-lite"/>
    </source>
</evidence>
<dbReference type="SUPFAM" id="SSF57701">
    <property type="entry name" value="Zn2/Cys6 DNA-binding domain"/>
    <property type="match status" value="1"/>
</dbReference>
<keyword evidence="1" id="KW-0479">Metal-binding</keyword>
<dbReference type="InterPro" id="IPR001138">
    <property type="entry name" value="Zn2Cys6_DnaBD"/>
</dbReference>
<feature type="compositionally biased region" description="Polar residues" evidence="3">
    <location>
        <begin position="426"/>
        <end position="438"/>
    </location>
</feature>
<accession>A0A6A6CI14</accession>